<evidence type="ECO:0000256" key="1">
    <source>
        <dbReference type="SAM" id="MobiDB-lite"/>
    </source>
</evidence>
<evidence type="ECO:0000313" key="3">
    <source>
        <dbReference type="Proteomes" id="UP000008909"/>
    </source>
</evidence>
<reference key="2">
    <citation type="submission" date="2011-10" db="EMBL/GenBank/DDBJ databases">
        <title>The genome and transcriptome sequence of Clonorchis sinensis provide insights into the carcinogenic liver fluke.</title>
        <authorList>
            <person name="Wang X."/>
            <person name="Huang Y."/>
            <person name="Chen W."/>
            <person name="Liu H."/>
            <person name="Guo L."/>
            <person name="Chen Y."/>
            <person name="Luo F."/>
            <person name="Zhou W."/>
            <person name="Sun J."/>
            <person name="Mao Q."/>
            <person name="Liang P."/>
            <person name="Zhou C."/>
            <person name="Tian Y."/>
            <person name="Men J."/>
            <person name="Lv X."/>
            <person name="Huang L."/>
            <person name="Zhou J."/>
            <person name="Hu Y."/>
            <person name="Li R."/>
            <person name="Zhang F."/>
            <person name="Lei H."/>
            <person name="Li X."/>
            <person name="Hu X."/>
            <person name="Liang C."/>
            <person name="Xu J."/>
            <person name="Wu Z."/>
            <person name="Yu X."/>
        </authorList>
    </citation>
    <scope>NUCLEOTIDE SEQUENCE</scope>
    <source>
        <strain>Henan</strain>
    </source>
</reference>
<dbReference type="AlphaFoldDB" id="G7YVN7"/>
<accession>G7YVN7</accession>
<reference evidence="2" key="1">
    <citation type="journal article" date="2011" name="Genome Biol.">
        <title>The draft genome of the carcinogenic human liver fluke Clonorchis sinensis.</title>
        <authorList>
            <person name="Wang X."/>
            <person name="Chen W."/>
            <person name="Huang Y."/>
            <person name="Sun J."/>
            <person name="Men J."/>
            <person name="Liu H."/>
            <person name="Luo F."/>
            <person name="Guo L."/>
            <person name="Lv X."/>
            <person name="Deng C."/>
            <person name="Zhou C."/>
            <person name="Fan Y."/>
            <person name="Li X."/>
            <person name="Huang L."/>
            <person name="Hu Y."/>
            <person name="Liang C."/>
            <person name="Hu X."/>
            <person name="Xu J."/>
            <person name="Yu X."/>
        </authorList>
    </citation>
    <scope>NUCLEOTIDE SEQUENCE [LARGE SCALE GENOMIC DNA]</scope>
    <source>
        <strain evidence="2">Henan</strain>
    </source>
</reference>
<dbReference type="Proteomes" id="UP000008909">
    <property type="component" value="Unassembled WGS sequence"/>
</dbReference>
<organism evidence="2 3">
    <name type="scientific">Clonorchis sinensis</name>
    <name type="common">Chinese liver fluke</name>
    <dbReference type="NCBI Taxonomy" id="79923"/>
    <lineage>
        <taxon>Eukaryota</taxon>
        <taxon>Metazoa</taxon>
        <taxon>Spiralia</taxon>
        <taxon>Lophotrochozoa</taxon>
        <taxon>Platyhelminthes</taxon>
        <taxon>Trematoda</taxon>
        <taxon>Digenea</taxon>
        <taxon>Opisthorchiida</taxon>
        <taxon>Opisthorchiata</taxon>
        <taxon>Opisthorchiidae</taxon>
        <taxon>Clonorchis</taxon>
    </lineage>
</organism>
<name>G7YVN7_CLOSI</name>
<dbReference type="EMBL" id="DF144494">
    <property type="protein sequence ID" value="GAA57017.1"/>
    <property type="molecule type" value="Genomic_DNA"/>
</dbReference>
<feature type="region of interest" description="Disordered" evidence="1">
    <location>
        <begin position="495"/>
        <end position="514"/>
    </location>
</feature>
<evidence type="ECO:0000313" key="2">
    <source>
        <dbReference type="EMBL" id="GAA57017.1"/>
    </source>
</evidence>
<keyword evidence="3" id="KW-1185">Reference proteome</keyword>
<sequence length="546" mass="62213">MEVSKPLTQLNSRLLEYTHFTGPCRMHRQGALFGHHAQRPRFHKGLHLEPSKQPFCLAKFTWLISPQSLSFAFAWTLRSTVTSVANSVYVGFSVSDDNFTYDKRCHRKACLAPSIVVVGRRGFCAGSVETAIWSYGRLHRRAFKNTRVHKYHRVGQKFEVCRYVIKQKGAPRLLSWTAVTQFLRLYRGIQKRRLFFSGVQNKIRHFYRPFRLGNGELISPKSAVLLIVEYVRQLSHPTDVLVHRGHYKNDSEPDAVRRNMLFCPAYITHSSNASDTPEENQPCFKTYSFRSNHTSPQLVQKTLKQNQEAAYSNSKTSNLAPTATDGSCIKTYGQHVLRVILGLHRKFMWFHVINDIARSLVPTLSHFNILVELRQQRHIDAHAMLSARGRPITLSSVYPVTVSGSVNGTSGQEGTVQRRSGIVAGVLSNWVWQCRAIIGLTCFSFWTAPSHFKWMLIQDKWSNWTSKYEQNEQTGSYTSSSQGSFEVPLRIAKSGLSRGREGKPVENSIPTESKREFDAKQYNVVKQKNRLSSVDQSGGQLRSDQL</sequence>
<gene>
    <name evidence="2" type="ORF">CLF_112005</name>
</gene>
<protein>
    <submittedName>
        <fullName evidence="2">Uncharacterized protein</fullName>
    </submittedName>
</protein>
<proteinExistence type="predicted"/>